<evidence type="ECO:0000313" key="2">
    <source>
        <dbReference type="Proteomes" id="UP001319080"/>
    </source>
</evidence>
<dbReference type="RefSeq" id="WP_254084327.1">
    <property type="nucleotide sequence ID" value="NZ_JAHESE010000008.1"/>
</dbReference>
<dbReference type="Proteomes" id="UP001319080">
    <property type="component" value="Unassembled WGS sequence"/>
</dbReference>
<keyword evidence="2" id="KW-1185">Reference proteome</keyword>
<accession>A0AAP2GPY9</accession>
<proteinExistence type="predicted"/>
<organism evidence="1 2">
    <name type="scientific">Dawidia cretensis</name>
    <dbReference type="NCBI Taxonomy" id="2782350"/>
    <lineage>
        <taxon>Bacteria</taxon>
        <taxon>Pseudomonadati</taxon>
        <taxon>Bacteroidota</taxon>
        <taxon>Cytophagia</taxon>
        <taxon>Cytophagales</taxon>
        <taxon>Chryseotaleaceae</taxon>
        <taxon>Dawidia</taxon>
    </lineage>
</organism>
<comment type="caution">
    <text evidence="1">The sequence shown here is derived from an EMBL/GenBank/DDBJ whole genome shotgun (WGS) entry which is preliminary data.</text>
</comment>
<reference evidence="1 2" key="1">
    <citation type="submission" date="2021-05" db="EMBL/GenBank/DDBJ databases">
        <title>A Polyphasic approach of four new species of the genus Ohtaekwangia: Ohtaekwangia histidinii sp. nov., Ohtaekwangia cretensis sp. nov., Ohtaekwangia indiensis sp. nov., Ohtaekwangia reichenbachii sp. nov. from diverse environment.</title>
        <authorList>
            <person name="Octaviana S."/>
        </authorList>
    </citation>
    <scope>NUCLEOTIDE SEQUENCE [LARGE SCALE GENOMIC DNA]</scope>
    <source>
        <strain evidence="1 2">PWU5</strain>
    </source>
</reference>
<gene>
    <name evidence="1" type="ORF">KK062_10890</name>
</gene>
<dbReference type="AlphaFoldDB" id="A0AAP2GPY9"/>
<name>A0AAP2GPY9_9BACT</name>
<dbReference type="EMBL" id="JAHESE010000008">
    <property type="protein sequence ID" value="MBT1708734.1"/>
    <property type="molecule type" value="Genomic_DNA"/>
</dbReference>
<evidence type="ECO:0008006" key="3">
    <source>
        <dbReference type="Google" id="ProtNLM"/>
    </source>
</evidence>
<protein>
    <recommendedName>
        <fullName evidence="3">ATPase AAA-type core domain-containing protein</fullName>
    </recommendedName>
</protein>
<evidence type="ECO:0000313" key="1">
    <source>
        <dbReference type="EMBL" id="MBT1708734.1"/>
    </source>
</evidence>
<sequence length="120" mass="13806">MSFSSQGDTVKQLMFYLAAIASNKGKVLVLDNLDANVFPNHLVLLATAMIQNPQNQYFLSTHDSFLLLDLLDEDIWDHLAVYNVYTKNYETNVYRLRESDLHAIFYNGVDAFTNNEHFIP</sequence>